<keyword evidence="3 7" id="KW-0812">Transmembrane</keyword>
<evidence type="ECO:0000256" key="3">
    <source>
        <dbReference type="ARBA" id="ARBA00022692"/>
    </source>
</evidence>
<feature type="transmembrane region" description="Helical" evidence="7">
    <location>
        <begin position="221"/>
        <end position="241"/>
    </location>
</feature>
<feature type="transmembrane region" description="Helical" evidence="7">
    <location>
        <begin position="253"/>
        <end position="270"/>
    </location>
</feature>
<sequence length="348" mass="35596">MFPRLWPWLRLILAAGILGVLAWRLGTAAFLDGIRAVDGTAVLTALGLGVLTTVCSAARWCLVSRRLGLPLGLGTAVSDYYRALLLNAVLPAGVLGDVHRAVSHGQATGQVGRGVRAVFLERFAGQAVLLVAALAVLPAVPGGLVSVQALGFAGAAVAVLVAALVCWVRFGRGTSRVRKAVADTLTDARAALRGPGVALLSAVTLAGHVTMYLVAARAAGVTAPVAQLVPLVVLALLVMAVPVNIGGYGPREAFSAVAFGAAGVGAAAGVTTAVVYGVLTLVAALPGVVVLFTRRSGEQRQVVAEGVGERRERVPALLRGRQGRVADHPGPRVRRDAERQQVAAVGGR</sequence>
<feature type="compositionally biased region" description="Basic and acidic residues" evidence="6">
    <location>
        <begin position="324"/>
        <end position="339"/>
    </location>
</feature>
<dbReference type="PANTHER" id="PTHR40277">
    <property type="entry name" value="BLL5419 PROTEIN"/>
    <property type="match status" value="1"/>
</dbReference>
<dbReference type="EMBL" id="BAABIB010000079">
    <property type="protein sequence ID" value="GAA5167922.1"/>
    <property type="molecule type" value="Genomic_DNA"/>
</dbReference>
<dbReference type="InterPro" id="IPR022791">
    <property type="entry name" value="L-PG_synthase/AglD"/>
</dbReference>
<comment type="caution">
    <text evidence="8">The sequence shown here is derived from an EMBL/GenBank/DDBJ whole genome shotgun (WGS) entry which is preliminary data.</text>
</comment>
<dbReference type="Proteomes" id="UP001500192">
    <property type="component" value="Unassembled WGS sequence"/>
</dbReference>
<dbReference type="PANTHER" id="PTHR40277:SF1">
    <property type="entry name" value="BLL5419 PROTEIN"/>
    <property type="match status" value="1"/>
</dbReference>
<accession>A0ABP9QUR8</accession>
<feature type="transmembrane region" description="Helical" evidence="7">
    <location>
        <begin position="123"/>
        <end position="144"/>
    </location>
</feature>
<evidence type="ECO:0008006" key="10">
    <source>
        <dbReference type="Google" id="ProtNLM"/>
    </source>
</evidence>
<keyword evidence="4 7" id="KW-1133">Transmembrane helix</keyword>
<evidence type="ECO:0000256" key="1">
    <source>
        <dbReference type="ARBA" id="ARBA00004651"/>
    </source>
</evidence>
<evidence type="ECO:0000256" key="4">
    <source>
        <dbReference type="ARBA" id="ARBA00022989"/>
    </source>
</evidence>
<feature type="transmembrane region" description="Helical" evidence="7">
    <location>
        <begin position="150"/>
        <end position="170"/>
    </location>
</feature>
<name>A0ABP9QUR8_9PSEU</name>
<protein>
    <recommendedName>
        <fullName evidence="10">Dolichol-P-glucose synthetase-like protein</fullName>
    </recommendedName>
</protein>
<feature type="transmembrane region" description="Helical" evidence="7">
    <location>
        <begin position="41"/>
        <end position="62"/>
    </location>
</feature>
<evidence type="ECO:0000256" key="5">
    <source>
        <dbReference type="ARBA" id="ARBA00023136"/>
    </source>
</evidence>
<feature type="transmembrane region" description="Helical" evidence="7">
    <location>
        <begin position="191"/>
        <end position="215"/>
    </location>
</feature>
<comment type="subcellular location">
    <subcellularLocation>
        <location evidence="1">Cell membrane</location>
        <topology evidence="1">Multi-pass membrane protein</topology>
    </subcellularLocation>
</comment>
<evidence type="ECO:0000256" key="2">
    <source>
        <dbReference type="ARBA" id="ARBA00022475"/>
    </source>
</evidence>
<evidence type="ECO:0000256" key="7">
    <source>
        <dbReference type="SAM" id="Phobius"/>
    </source>
</evidence>
<dbReference type="Pfam" id="PF03706">
    <property type="entry name" value="LPG_synthase_TM"/>
    <property type="match status" value="1"/>
</dbReference>
<keyword evidence="9" id="KW-1185">Reference proteome</keyword>
<feature type="transmembrane region" description="Helical" evidence="7">
    <location>
        <begin position="276"/>
        <end position="293"/>
    </location>
</feature>
<keyword evidence="5 7" id="KW-0472">Membrane</keyword>
<feature type="region of interest" description="Disordered" evidence="6">
    <location>
        <begin position="323"/>
        <end position="348"/>
    </location>
</feature>
<evidence type="ECO:0000313" key="9">
    <source>
        <dbReference type="Proteomes" id="UP001500192"/>
    </source>
</evidence>
<gene>
    <name evidence="8" type="ORF">GCM10023214_42890</name>
</gene>
<keyword evidence="2" id="KW-1003">Cell membrane</keyword>
<organism evidence="8 9">
    <name type="scientific">Amycolatopsis dongchuanensis</name>
    <dbReference type="NCBI Taxonomy" id="1070866"/>
    <lineage>
        <taxon>Bacteria</taxon>
        <taxon>Bacillati</taxon>
        <taxon>Actinomycetota</taxon>
        <taxon>Actinomycetes</taxon>
        <taxon>Pseudonocardiales</taxon>
        <taxon>Pseudonocardiaceae</taxon>
        <taxon>Amycolatopsis</taxon>
    </lineage>
</organism>
<evidence type="ECO:0000256" key="6">
    <source>
        <dbReference type="SAM" id="MobiDB-lite"/>
    </source>
</evidence>
<evidence type="ECO:0000313" key="8">
    <source>
        <dbReference type="EMBL" id="GAA5167922.1"/>
    </source>
</evidence>
<proteinExistence type="predicted"/>
<reference evidence="9" key="1">
    <citation type="journal article" date="2019" name="Int. J. Syst. Evol. Microbiol.">
        <title>The Global Catalogue of Microorganisms (GCM) 10K type strain sequencing project: providing services to taxonomists for standard genome sequencing and annotation.</title>
        <authorList>
            <consortium name="The Broad Institute Genomics Platform"/>
            <consortium name="The Broad Institute Genome Sequencing Center for Infectious Disease"/>
            <person name="Wu L."/>
            <person name="Ma J."/>
        </authorList>
    </citation>
    <scope>NUCLEOTIDE SEQUENCE [LARGE SCALE GENOMIC DNA]</scope>
    <source>
        <strain evidence="9">JCM 18054</strain>
    </source>
</reference>